<proteinExistence type="predicted"/>
<dbReference type="Proteomes" id="UP001054945">
    <property type="component" value="Unassembled WGS sequence"/>
</dbReference>
<protein>
    <submittedName>
        <fullName evidence="1">Uncharacterized protein</fullName>
    </submittedName>
</protein>
<gene>
    <name evidence="1" type="ORF">CEXT_210671</name>
</gene>
<accession>A0AAV4XLE8</accession>
<name>A0AAV4XLE8_CAEEX</name>
<dbReference type="AlphaFoldDB" id="A0AAV4XLE8"/>
<reference evidence="1 2" key="1">
    <citation type="submission" date="2021-06" db="EMBL/GenBank/DDBJ databases">
        <title>Caerostris extrusa draft genome.</title>
        <authorList>
            <person name="Kono N."/>
            <person name="Arakawa K."/>
        </authorList>
    </citation>
    <scope>NUCLEOTIDE SEQUENCE [LARGE SCALE GENOMIC DNA]</scope>
</reference>
<organism evidence="1 2">
    <name type="scientific">Caerostris extrusa</name>
    <name type="common">Bark spider</name>
    <name type="synonym">Caerostris bankana</name>
    <dbReference type="NCBI Taxonomy" id="172846"/>
    <lineage>
        <taxon>Eukaryota</taxon>
        <taxon>Metazoa</taxon>
        <taxon>Ecdysozoa</taxon>
        <taxon>Arthropoda</taxon>
        <taxon>Chelicerata</taxon>
        <taxon>Arachnida</taxon>
        <taxon>Araneae</taxon>
        <taxon>Araneomorphae</taxon>
        <taxon>Entelegynae</taxon>
        <taxon>Araneoidea</taxon>
        <taxon>Araneidae</taxon>
        <taxon>Caerostris</taxon>
    </lineage>
</organism>
<dbReference type="EMBL" id="BPLR01000479">
    <property type="protein sequence ID" value="GIY95045.1"/>
    <property type="molecule type" value="Genomic_DNA"/>
</dbReference>
<evidence type="ECO:0000313" key="1">
    <source>
        <dbReference type="EMBL" id="GIY95045.1"/>
    </source>
</evidence>
<comment type="caution">
    <text evidence="1">The sequence shown here is derived from an EMBL/GenBank/DDBJ whole genome shotgun (WGS) entry which is preliminary data.</text>
</comment>
<sequence>MFTLHHTLNNIIPEHTSSILPGGYRLCLSQTRTLSPIVSRRAISDARLVRKETADGGRKCGSRLSVIGRRDRRSMSARTSSEWAQSDATLHLSDGTRARTQRDLEVDIRVWKQRILRFFEKLFT</sequence>
<keyword evidence="2" id="KW-1185">Reference proteome</keyword>
<evidence type="ECO:0000313" key="2">
    <source>
        <dbReference type="Proteomes" id="UP001054945"/>
    </source>
</evidence>